<comment type="similarity">
    <text evidence="2 6">Belongs to the RRF family.</text>
</comment>
<dbReference type="InterPro" id="IPR036191">
    <property type="entry name" value="RRF_sf"/>
</dbReference>
<feature type="domain" description="Ribosome recycling factor" evidence="8">
    <location>
        <begin position="19"/>
        <end position="181"/>
    </location>
</feature>
<dbReference type="NCBIfam" id="TIGR00496">
    <property type="entry name" value="frr"/>
    <property type="match status" value="1"/>
</dbReference>
<keyword evidence="10" id="KW-1185">Reference proteome</keyword>
<dbReference type="InterPro" id="IPR023584">
    <property type="entry name" value="Ribosome_recyc_fac_dom"/>
</dbReference>
<dbReference type="FunFam" id="1.10.132.20:FF:000001">
    <property type="entry name" value="Ribosome-recycling factor"/>
    <property type="match status" value="1"/>
</dbReference>
<evidence type="ECO:0000256" key="6">
    <source>
        <dbReference type="HAMAP-Rule" id="MF_00040"/>
    </source>
</evidence>
<dbReference type="STRING" id="1220535.IMCC14465_00480"/>
<dbReference type="GO" id="GO:0002184">
    <property type="term" value="P:cytoplasmic translational termination"/>
    <property type="evidence" value="ECO:0007669"/>
    <property type="project" value="TreeGrafter"/>
</dbReference>
<reference evidence="9 10" key="1">
    <citation type="journal article" date="2012" name="J. Bacteriol.">
        <title>Genome Sequence of Strain IMCC14465, Isolated from the East Sea, Belonging to the PS1 Clade of Alphaproteobacteria.</title>
        <authorList>
            <person name="Yang S.J."/>
            <person name="Kang I."/>
            <person name="Cho J.C."/>
        </authorList>
    </citation>
    <scope>NUCLEOTIDE SEQUENCE [LARGE SCALE GENOMIC DNA]</scope>
    <source>
        <strain evidence="9 10">IMCC14465</strain>
    </source>
</reference>
<dbReference type="AlphaFoldDB" id="J9E2W5"/>
<dbReference type="GO" id="GO:0005829">
    <property type="term" value="C:cytosol"/>
    <property type="evidence" value="ECO:0007669"/>
    <property type="project" value="GOC"/>
</dbReference>
<feature type="region of interest" description="Disordered" evidence="7">
    <location>
        <begin position="134"/>
        <end position="155"/>
    </location>
</feature>
<accession>J9E2W5</accession>
<dbReference type="PANTHER" id="PTHR20982:SF3">
    <property type="entry name" value="MITOCHONDRIAL RIBOSOME RECYCLING FACTOR PSEUDO 1"/>
    <property type="match status" value="1"/>
</dbReference>
<dbReference type="Gene3D" id="3.30.1360.40">
    <property type="match status" value="1"/>
</dbReference>
<evidence type="ECO:0000313" key="10">
    <source>
        <dbReference type="Proteomes" id="UP000004836"/>
    </source>
</evidence>
<evidence type="ECO:0000256" key="3">
    <source>
        <dbReference type="ARBA" id="ARBA00022490"/>
    </source>
</evidence>
<evidence type="ECO:0000256" key="5">
    <source>
        <dbReference type="ARBA" id="ARBA00025050"/>
    </source>
</evidence>
<keyword evidence="3 6" id="KW-0963">Cytoplasm</keyword>
<dbReference type="PATRIC" id="fig|1220535.3.peg.47"/>
<dbReference type="FunFam" id="3.30.1360.40:FF:000001">
    <property type="entry name" value="Ribosome-recycling factor"/>
    <property type="match status" value="1"/>
</dbReference>
<dbReference type="InterPro" id="IPR002661">
    <property type="entry name" value="Ribosome_recyc_fac"/>
</dbReference>
<dbReference type="CDD" id="cd00520">
    <property type="entry name" value="RRF"/>
    <property type="match status" value="1"/>
</dbReference>
<dbReference type="SUPFAM" id="SSF55194">
    <property type="entry name" value="Ribosome recycling factor, RRF"/>
    <property type="match status" value="1"/>
</dbReference>
<evidence type="ECO:0000256" key="2">
    <source>
        <dbReference type="ARBA" id="ARBA00005912"/>
    </source>
</evidence>
<dbReference type="Proteomes" id="UP000004836">
    <property type="component" value="Unassembled WGS sequence"/>
</dbReference>
<dbReference type="GO" id="GO:0043023">
    <property type="term" value="F:ribosomal large subunit binding"/>
    <property type="evidence" value="ECO:0007669"/>
    <property type="project" value="TreeGrafter"/>
</dbReference>
<proteinExistence type="inferred from homology"/>
<dbReference type="HAMAP" id="MF_00040">
    <property type="entry name" value="RRF"/>
    <property type="match status" value="1"/>
</dbReference>
<evidence type="ECO:0000313" key="9">
    <source>
        <dbReference type="EMBL" id="EJW22209.1"/>
    </source>
</evidence>
<dbReference type="Gene3D" id="1.10.132.20">
    <property type="entry name" value="Ribosome-recycling factor"/>
    <property type="match status" value="1"/>
</dbReference>
<evidence type="ECO:0000259" key="8">
    <source>
        <dbReference type="Pfam" id="PF01765"/>
    </source>
</evidence>
<sequence>MSADMDDLNRRMEGALNTLKSDFGGLRTGRASTSLLEPIMVEAYGQQMPMSQVGTISAPEPRLLSVQVWDKGTVSFVEKAIREAGLGLNPMADGQMVRVPLPELNEERREELVKIAGKYAEQGRVAVRNVRRDGMDQLKKGEKDGEISQDEQKALSDDVQKLTDDYVAKIDEALSQKEAEIRQV</sequence>
<comment type="caution">
    <text evidence="9">The sequence shown here is derived from an EMBL/GenBank/DDBJ whole genome shotgun (WGS) entry which is preliminary data.</text>
</comment>
<protein>
    <recommendedName>
        <fullName evidence="6">Ribosome-recycling factor</fullName>
        <shortName evidence="6">RRF</shortName>
    </recommendedName>
    <alternativeName>
        <fullName evidence="6">Ribosome-releasing factor</fullName>
    </alternativeName>
</protein>
<evidence type="ECO:0000256" key="4">
    <source>
        <dbReference type="ARBA" id="ARBA00022917"/>
    </source>
</evidence>
<organism evidence="9 10">
    <name type="scientific">alpha proteobacterium IMCC14465</name>
    <dbReference type="NCBI Taxonomy" id="1220535"/>
    <lineage>
        <taxon>Bacteria</taxon>
        <taxon>Pseudomonadati</taxon>
        <taxon>Pseudomonadota</taxon>
        <taxon>Alphaproteobacteria</taxon>
        <taxon>PS1 clade</taxon>
    </lineage>
</organism>
<dbReference type="eggNOG" id="COG0233">
    <property type="taxonomic scope" value="Bacteria"/>
</dbReference>
<dbReference type="PANTHER" id="PTHR20982">
    <property type="entry name" value="RIBOSOME RECYCLING FACTOR"/>
    <property type="match status" value="1"/>
</dbReference>
<name>J9E2W5_9PROT</name>
<dbReference type="EMBL" id="ALYF01000001">
    <property type="protein sequence ID" value="EJW22209.1"/>
    <property type="molecule type" value="Genomic_DNA"/>
</dbReference>
<dbReference type="Pfam" id="PF01765">
    <property type="entry name" value="RRF"/>
    <property type="match status" value="1"/>
</dbReference>
<comment type="function">
    <text evidence="5 6">Responsible for the release of ribosomes from messenger RNA at the termination of protein biosynthesis. May increase the efficiency of translation by recycling ribosomes from one round of translation to another.</text>
</comment>
<gene>
    <name evidence="6" type="primary">frr</name>
    <name evidence="9" type="ORF">IMCC14465_00480</name>
</gene>
<evidence type="ECO:0000256" key="7">
    <source>
        <dbReference type="SAM" id="MobiDB-lite"/>
    </source>
</evidence>
<evidence type="ECO:0000256" key="1">
    <source>
        <dbReference type="ARBA" id="ARBA00004496"/>
    </source>
</evidence>
<comment type="subcellular location">
    <subcellularLocation>
        <location evidence="1 6">Cytoplasm</location>
    </subcellularLocation>
</comment>
<keyword evidence="4 6" id="KW-0648">Protein biosynthesis</keyword>